<protein>
    <recommendedName>
        <fullName evidence="3">Glycosyltransferase 2-like domain-containing protein</fullName>
    </recommendedName>
</protein>
<evidence type="ECO:0000313" key="5">
    <source>
        <dbReference type="Proteomes" id="UP000001476"/>
    </source>
</evidence>
<dbReference type="Gene3D" id="3.90.550.10">
    <property type="entry name" value="Spore Coat Polysaccharide Biosynthesis Protein SpsA, Chain A"/>
    <property type="match status" value="1"/>
</dbReference>
<evidence type="ECO:0000259" key="3">
    <source>
        <dbReference type="Pfam" id="PF00535"/>
    </source>
</evidence>
<feature type="domain" description="Glycosyltransferase 2-like" evidence="3">
    <location>
        <begin position="12"/>
        <end position="121"/>
    </location>
</feature>
<evidence type="ECO:0000256" key="1">
    <source>
        <dbReference type="ARBA" id="ARBA00022676"/>
    </source>
</evidence>
<dbReference type="CAZy" id="GT2">
    <property type="family name" value="Glycosyltransferase Family 2"/>
</dbReference>
<keyword evidence="1" id="KW-0328">Glycosyltransferase</keyword>
<keyword evidence="2" id="KW-0808">Transferase</keyword>
<dbReference type="InterPro" id="IPR029044">
    <property type="entry name" value="Nucleotide-diphossugar_trans"/>
</dbReference>
<dbReference type="EMBL" id="CP001104">
    <property type="protein sequence ID" value="ACR71169.1"/>
    <property type="molecule type" value="Genomic_DNA"/>
</dbReference>
<dbReference type="HOGENOM" id="CLU_025996_25_0_9"/>
<organism evidence="4 5">
    <name type="scientific">Lachnospira eligens (strain ATCC 27750 / DSM 3376 / VPI C15-48 / C15-B4)</name>
    <name type="common">Eubacterium eligens</name>
    <dbReference type="NCBI Taxonomy" id="515620"/>
    <lineage>
        <taxon>Bacteria</taxon>
        <taxon>Bacillati</taxon>
        <taxon>Bacillota</taxon>
        <taxon>Clostridia</taxon>
        <taxon>Lachnospirales</taxon>
        <taxon>Lachnospiraceae</taxon>
        <taxon>Lachnospira</taxon>
    </lineage>
</organism>
<dbReference type="KEGG" id="eel:EUBELI_00133"/>
<dbReference type="GO" id="GO:0016757">
    <property type="term" value="F:glycosyltransferase activity"/>
    <property type="evidence" value="ECO:0007669"/>
    <property type="project" value="UniProtKB-KW"/>
</dbReference>
<dbReference type="STRING" id="515620.EUBELI_00133"/>
<dbReference type="PANTHER" id="PTHR22916:SF51">
    <property type="entry name" value="GLYCOSYLTRANSFERASE EPSH-RELATED"/>
    <property type="match status" value="1"/>
</dbReference>
<keyword evidence="5" id="KW-1185">Reference proteome</keyword>
<dbReference type="eggNOG" id="COG1215">
    <property type="taxonomic scope" value="Bacteria"/>
</dbReference>
<dbReference type="InterPro" id="IPR001173">
    <property type="entry name" value="Glyco_trans_2-like"/>
</dbReference>
<proteinExistence type="predicted"/>
<dbReference type="AlphaFoldDB" id="C4Z1X9"/>
<reference evidence="4 5" key="1">
    <citation type="journal article" date="2009" name="Proc. Natl. Acad. Sci. U.S.A.">
        <title>Characterizing a model human gut microbiota composed of members of its two dominant bacterial phyla.</title>
        <authorList>
            <person name="Mahowald M.A."/>
            <person name="Rey F.E."/>
            <person name="Seedorf H."/>
            <person name="Turnbaugh P.J."/>
            <person name="Fulton R.S."/>
            <person name="Wollam A."/>
            <person name="Shah N."/>
            <person name="Wang C."/>
            <person name="Magrini V."/>
            <person name="Wilson R.K."/>
            <person name="Cantarel B.L."/>
            <person name="Coutinho P.M."/>
            <person name="Henrissat B."/>
            <person name="Crock L.W."/>
            <person name="Russell A."/>
            <person name="Verberkmoes N.C."/>
            <person name="Hettich R.L."/>
            <person name="Gordon J.I."/>
        </authorList>
    </citation>
    <scope>NUCLEOTIDE SEQUENCE [LARGE SCALE GENOMIC DNA]</scope>
    <source>
        <strain evidence="5">ATCC 27750 / DSM 3376 / VPI C15-48 / C15-B4</strain>
    </source>
</reference>
<dbReference type="CDD" id="cd00761">
    <property type="entry name" value="Glyco_tranf_GTA_type"/>
    <property type="match status" value="1"/>
</dbReference>
<dbReference type="PANTHER" id="PTHR22916">
    <property type="entry name" value="GLYCOSYLTRANSFERASE"/>
    <property type="match status" value="1"/>
</dbReference>
<accession>C4Z1X9</accession>
<name>C4Z1X9_LACE2</name>
<dbReference type="Pfam" id="PF00535">
    <property type="entry name" value="Glycos_transf_2"/>
    <property type="match status" value="1"/>
</dbReference>
<dbReference type="SUPFAM" id="SSF53448">
    <property type="entry name" value="Nucleotide-diphospho-sugar transferases"/>
    <property type="match status" value="1"/>
</dbReference>
<evidence type="ECO:0000313" key="4">
    <source>
        <dbReference type="EMBL" id="ACR71169.1"/>
    </source>
</evidence>
<gene>
    <name evidence="4" type="ordered locus">EUBELI_00133</name>
</gene>
<evidence type="ECO:0000256" key="2">
    <source>
        <dbReference type="ARBA" id="ARBA00022679"/>
    </source>
</evidence>
<dbReference type="Proteomes" id="UP000001476">
    <property type="component" value="Chromosome"/>
</dbReference>
<sequence>MEKSKVKQTDISVIIPAHNASDYIERAIKSIITQTDMSWEIIIVENGSTDDTYIKSMKYAEKYSNINIFQSEKGVSKARNYGLKKATGKWICFLDADDYIYPDAFNEIYKYMEDESDLILFGHNSETHMVKGKCVKFDGNEEYQNLRCEMIKNPTQNMTVWGKLFKHQIIEKNKIEFDEQLELAEDSDFTFRYMQNASKALRITSQLYHYSKDNASTVRTYKAGSEEKYIKSLNHTKEYTIKDTKEIQEAYNQYIIANLLIILVHDIYCHENPESSKQRRNHLKKLVRENIFSEAIKNIKFSDCRNIRMIPALCLKLKMYFLTIIMIKIRVYQNTK</sequence>